<dbReference type="PROSITE" id="PS00108">
    <property type="entry name" value="PROTEIN_KINASE_ST"/>
    <property type="match status" value="1"/>
</dbReference>
<dbReference type="EMBL" id="CP032427">
    <property type="protein sequence ID" value="AYC37378.1"/>
    <property type="molecule type" value="Genomic_DNA"/>
</dbReference>
<feature type="region of interest" description="Disordered" evidence="6">
    <location>
        <begin position="333"/>
        <end position="369"/>
    </location>
</feature>
<dbReference type="Gene3D" id="3.30.200.20">
    <property type="entry name" value="Phosphorylase Kinase, domain 1"/>
    <property type="match status" value="1"/>
</dbReference>
<evidence type="ECO:0000256" key="3">
    <source>
        <dbReference type="ARBA" id="ARBA00022777"/>
    </source>
</evidence>
<proteinExistence type="predicted"/>
<keyword evidence="1 8" id="KW-0808">Transferase</keyword>
<evidence type="ECO:0000256" key="2">
    <source>
        <dbReference type="ARBA" id="ARBA00022741"/>
    </source>
</evidence>
<dbReference type="Pfam" id="PF00069">
    <property type="entry name" value="Pkinase"/>
    <property type="match status" value="1"/>
</dbReference>
<dbReference type="EC" id="2.7.11.1" evidence="8"/>
<feature type="compositionally biased region" description="Pro residues" evidence="6">
    <location>
        <begin position="343"/>
        <end position="365"/>
    </location>
</feature>
<dbReference type="InterPro" id="IPR000719">
    <property type="entry name" value="Prot_kinase_dom"/>
</dbReference>
<organism evidence="8 9">
    <name type="scientific">Streptomyces griseorubiginosus</name>
    <dbReference type="NCBI Taxonomy" id="67304"/>
    <lineage>
        <taxon>Bacteria</taxon>
        <taxon>Bacillati</taxon>
        <taxon>Actinomycetota</taxon>
        <taxon>Actinomycetes</taxon>
        <taxon>Kitasatosporales</taxon>
        <taxon>Streptomycetaceae</taxon>
        <taxon>Streptomyces</taxon>
    </lineage>
</organism>
<dbReference type="Gene3D" id="1.10.510.10">
    <property type="entry name" value="Transferase(Phosphotransferase) domain 1"/>
    <property type="match status" value="1"/>
</dbReference>
<reference evidence="8 9" key="1">
    <citation type="submission" date="2018-09" db="EMBL/GenBank/DDBJ databases">
        <title>Production of Trimethoprim by Streptomyces sp. 3E-1.</title>
        <authorList>
            <person name="Kang H.J."/>
            <person name="Kim S.B."/>
        </authorList>
    </citation>
    <scope>NUCLEOTIDE SEQUENCE [LARGE SCALE GENOMIC DNA]</scope>
    <source>
        <strain evidence="8 9">3E-1</strain>
    </source>
</reference>
<dbReference type="Proteomes" id="UP000265765">
    <property type="component" value="Chromosome"/>
</dbReference>
<gene>
    <name evidence="8" type="primary">afsK_1</name>
    <name evidence="8" type="ORF">DWG14_01595</name>
</gene>
<dbReference type="GO" id="GO:0004674">
    <property type="term" value="F:protein serine/threonine kinase activity"/>
    <property type="evidence" value="ECO:0007669"/>
    <property type="project" value="UniProtKB-EC"/>
</dbReference>
<evidence type="ECO:0000256" key="5">
    <source>
        <dbReference type="PROSITE-ProRule" id="PRU10141"/>
    </source>
</evidence>
<feature type="domain" description="Protein kinase" evidence="7">
    <location>
        <begin position="37"/>
        <end position="286"/>
    </location>
</feature>
<protein>
    <submittedName>
        <fullName evidence="8">Serine/threonine-protein kinase AfsK</fullName>
        <ecNumber evidence="8">2.7.11.1</ecNumber>
    </submittedName>
</protein>
<dbReference type="KEGG" id="sge:DWG14_01595"/>
<evidence type="ECO:0000256" key="1">
    <source>
        <dbReference type="ARBA" id="ARBA00022679"/>
    </source>
</evidence>
<evidence type="ECO:0000313" key="9">
    <source>
        <dbReference type="Proteomes" id="UP000265765"/>
    </source>
</evidence>
<dbReference type="CDD" id="cd14014">
    <property type="entry name" value="STKc_PknB_like"/>
    <property type="match status" value="1"/>
</dbReference>
<name>A0AAI8KX54_9ACTN</name>
<keyword evidence="2 5" id="KW-0547">Nucleotide-binding</keyword>
<dbReference type="InterPro" id="IPR017441">
    <property type="entry name" value="Protein_kinase_ATP_BS"/>
</dbReference>
<dbReference type="PANTHER" id="PTHR43289">
    <property type="entry name" value="MITOGEN-ACTIVATED PROTEIN KINASE KINASE KINASE 20-RELATED"/>
    <property type="match status" value="1"/>
</dbReference>
<dbReference type="PROSITE" id="PS50011">
    <property type="entry name" value="PROTEIN_KINASE_DOM"/>
    <property type="match status" value="1"/>
</dbReference>
<dbReference type="SUPFAM" id="SSF56112">
    <property type="entry name" value="Protein kinase-like (PK-like)"/>
    <property type="match status" value="1"/>
</dbReference>
<keyword evidence="3 8" id="KW-0418">Kinase</keyword>
<dbReference type="InterPro" id="IPR011009">
    <property type="entry name" value="Kinase-like_dom_sf"/>
</dbReference>
<dbReference type="PANTHER" id="PTHR43289:SF34">
    <property type="entry name" value="SERINE_THREONINE-PROTEIN KINASE YBDM-RELATED"/>
    <property type="match status" value="1"/>
</dbReference>
<accession>A0AAI8KX54</accession>
<keyword evidence="4 5" id="KW-0067">ATP-binding</keyword>
<dbReference type="InterPro" id="IPR008271">
    <property type="entry name" value="Ser/Thr_kinase_AS"/>
</dbReference>
<evidence type="ECO:0000256" key="6">
    <source>
        <dbReference type="SAM" id="MobiDB-lite"/>
    </source>
</evidence>
<dbReference type="AlphaFoldDB" id="A0AAI8KX54"/>
<dbReference type="SMART" id="SM00220">
    <property type="entry name" value="S_TKc"/>
    <property type="match status" value="1"/>
</dbReference>
<feature type="binding site" evidence="5">
    <location>
        <position position="64"/>
    </location>
    <ligand>
        <name>ATP</name>
        <dbReference type="ChEBI" id="CHEBI:30616"/>
    </ligand>
</feature>
<sequence>MNRPADNLALVQPGQDSTGAKVLQPLRAGDPTTVGNFRLVGRLGQGAMGVVYLGYRSTRPVAVKVVRPQLAEDEYFRKRFALELEAIRRVGGFHTAALVDADPQAATPWIATQYINAPSLLELVEQHGPVSELGAWWLAAGLADALMHIHSVRLLHRDLKPGNVLVATDGVRVIDFGISHVSGGTGLTTASAALGTLSYMAPEQAADSRKASEASDVYSLGATLAHAATGHVPFYAQMPAQRTLDIQPDLTGLPPALLDLVTHTLAFDAEDRPTAQNVLEEAMGRLLDFGVPTEAQAYPPLPEAFLAAVLERQATPVEAPDVVPDLDAAVDAEPDGVSGITPEPVPGAAPFPRPAEPLDPGPQPDAMPDRWAARWRGRIEDRRGDYGG</sequence>
<evidence type="ECO:0000259" key="7">
    <source>
        <dbReference type="PROSITE" id="PS50011"/>
    </source>
</evidence>
<dbReference type="GO" id="GO:0005524">
    <property type="term" value="F:ATP binding"/>
    <property type="evidence" value="ECO:0007669"/>
    <property type="project" value="UniProtKB-UniRule"/>
</dbReference>
<evidence type="ECO:0000313" key="8">
    <source>
        <dbReference type="EMBL" id="AYC37378.1"/>
    </source>
</evidence>
<evidence type="ECO:0000256" key="4">
    <source>
        <dbReference type="ARBA" id="ARBA00022840"/>
    </source>
</evidence>
<dbReference type="PROSITE" id="PS00107">
    <property type="entry name" value="PROTEIN_KINASE_ATP"/>
    <property type="match status" value="1"/>
</dbReference>